<dbReference type="RefSeq" id="WP_047196579.1">
    <property type="nucleotide sequence ID" value="NZ_CP011371.1"/>
</dbReference>
<dbReference type="PATRIC" id="fig|413882.6.peg.4955"/>
<evidence type="ECO:0000313" key="2">
    <source>
        <dbReference type="EMBL" id="AKJ31438.1"/>
    </source>
</evidence>
<sequence length="273" mass="29879">MLLRALPDLAAWTAYFRDAEIPVLPSTVSTLEALRAAEDQVDAHTLAPLLGGDPLMSLKLLIHAARARPAHFSGSTETVTAALVFLGISPFFRAFDTLVSTEALLHEHPDALEGLAGVLRRAGRAATFSLGFAVHRMDTDAPVLHEAALIHDFAELLLWCHAPALAAQIRALQRQDPSLRSAAAQRQVLNVTLCELEQSLMRAWRLPEILIRVTDDAHADQPQVRNVMLAIRLARHTEQGWDNPAVPDDIAHIAALLHMSEAAAWELVRELDA</sequence>
<proteinExistence type="predicted"/>
<keyword evidence="2" id="KW-0808">Transferase</keyword>
<organism evidence="2 3">
    <name type="scientific">Caldimonas brevitalea</name>
    <dbReference type="NCBI Taxonomy" id="413882"/>
    <lineage>
        <taxon>Bacteria</taxon>
        <taxon>Pseudomonadati</taxon>
        <taxon>Pseudomonadota</taxon>
        <taxon>Betaproteobacteria</taxon>
        <taxon>Burkholderiales</taxon>
        <taxon>Sphaerotilaceae</taxon>
        <taxon>Caldimonas</taxon>
    </lineage>
</organism>
<keyword evidence="3" id="KW-1185">Reference proteome</keyword>
<keyword evidence="2" id="KW-0418">Kinase</keyword>
<dbReference type="InterPro" id="IPR013976">
    <property type="entry name" value="HDOD"/>
</dbReference>
<accession>A0A0G3BTS5</accession>
<dbReference type="EMBL" id="CP011371">
    <property type="protein sequence ID" value="AKJ31438.1"/>
    <property type="molecule type" value="Genomic_DNA"/>
</dbReference>
<dbReference type="KEGG" id="pbh:AAW51_4747"/>
<dbReference type="PANTHER" id="PTHR33525:SF4">
    <property type="entry name" value="CYCLIC DI-GMP PHOSPHODIESTERASE CDGJ"/>
    <property type="match status" value="1"/>
</dbReference>
<evidence type="ECO:0000259" key="1">
    <source>
        <dbReference type="PROSITE" id="PS51833"/>
    </source>
</evidence>
<feature type="domain" description="HDOD" evidence="1">
    <location>
        <begin position="21"/>
        <end position="220"/>
    </location>
</feature>
<dbReference type="AlphaFoldDB" id="A0A0G3BTS5"/>
<dbReference type="InterPro" id="IPR052340">
    <property type="entry name" value="RNase_Y/CdgJ"/>
</dbReference>
<dbReference type="Gene3D" id="1.10.3210.10">
    <property type="entry name" value="Hypothetical protein af1432"/>
    <property type="match status" value="1"/>
</dbReference>
<evidence type="ECO:0000313" key="3">
    <source>
        <dbReference type="Proteomes" id="UP000035352"/>
    </source>
</evidence>
<protein>
    <submittedName>
        <fullName evidence="2">Histidine kinase</fullName>
    </submittedName>
</protein>
<dbReference type="PROSITE" id="PS51833">
    <property type="entry name" value="HDOD"/>
    <property type="match status" value="1"/>
</dbReference>
<name>A0A0G3BTS5_9BURK</name>
<dbReference type="OrthoDB" id="9126875at2"/>
<dbReference type="SUPFAM" id="SSF109604">
    <property type="entry name" value="HD-domain/PDEase-like"/>
    <property type="match status" value="1"/>
</dbReference>
<dbReference type="Pfam" id="PF08668">
    <property type="entry name" value="HDOD"/>
    <property type="match status" value="1"/>
</dbReference>
<reference evidence="2 3" key="1">
    <citation type="submission" date="2015-05" db="EMBL/GenBank/DDBJ databases">
        <authorList>
            <person name="Tang B."/>
            <person name="Yu Y."/>
        </authorList>
    </citation>
    <scope>NUCLEOTIDE SEQUENCE [LARGE SCALE GENOMIC DNA]</scope>
    <source>
        <strain evidence="2 3">DSM 7029</strain>
    </source>
</reference>
<dbReference type="STRING" id="413882.AAW51_4747"/>
<dbReference type="GO" id="GO:0016301">
    <property type="term" value="F:kinase activity"/>
    <property type="evidence" value="ECO:0007669"/>
    <property type="project" value="UniProtKB-KW"/>
</dbReference>
<dbReference type="Proteomes" id="UP000035352">
    <property type="component" value="Chromosome"/>
</dbReference>
<dbReference type="PANTHER" id="PTHR33525">
    <property type="match status" value="1"/>
</dbReference>
<gene>
    <name evidence="2" type="ORF">AAW51_4747</name>
</gene>